<dbReference type="EMBL" id="JAACXV010000061">
    <property type="protein sequence ID" value="KAF7285140.1"/>
    <property type="molecule type" value="Genomic_DNA"/>
</dbReference>
<dbReference type="AlphaFoldDB" id="A0A834IRY4"/>
<comment type="caution">
    <text evidence="1">The sequence shown here is derived from an EMBL/GenBank/DDBJ whole genome shotgun (WGS) entry which is preliminary data.</text>
</comment>
<evidence type="ECO:0000313" key="2">
    <source>
        <dbReference type="Proteomes" id="UP000625711"/>
    </source>
</evidence>
<name>A0A834IRY4_RHYFE</name>
<accession>A0A834IRY4</accession>
<reference evidence="1" key="1">
    <citation type="submission" date="2020-08" db="EMBL/GenBank/DDBJ databases">
        <title>Genome sequencing and assembly of the red palm weevil Rhynchophorus ferrugineus.</title>
        <authorList>
            <person name="Dias G.B."/>
            <person name="Bergman C.M."/>
            <person name="Manee M."/>
        </authorList>
    </citation>
    <scope>NUCLEOTIDE SEQUENCE</scope>
    <source>
        <strain evidence="1">AA-2017</strain>
        <tissue evidence="1">Whole larva</tissue>
    </source>
</reference>
<dbReference type="Proteomes" id="UP000625711">
    <property type="component" value="Unassembled WGS sequence"/>
</dbReference>
<proteinExistence type="predicted"/>
<keyword evidence="2" id="KW-1185">Reference proteome</keyword>
<sequence length="114" mass="13117">MLNLRQCCGPTPGRFRNDFQRFRLENPYEFFTFRNGRRFSDRLAVAAVKNAQRGRGRNGPLRDQEPGIWPLRNGHQSFGQKQTWLGDHVRNQNGSNFGQCIVLRCDVGFCATNA</sequence>
<evidence type="ECO:0000313" key="1">
    <source>
        <dbReference type="EMBL" id="KAF7285140.1"/>
    </source>
</evidence>
<protein>
    <submittedName>
        <fullName evidence="1">Uncharacterized protein</fullName>
    </submittedName>
</protein>
<organism evidence="1 2">
    <name type="scientific">Rhynchophorus ferrugineus</name>
    <name type="common">Red palm weevil</name>
    <name type="synonym">Curculio ferrugineus</name>
    <dbReference type="NCBI Taxonomy" id="354439"/>
    <lineage>
        <taxon>Eukaryota</taxon>
        <taxon>Metazoa</taxon>
        <taxon>Ecdysozoa</taxon>
        <taxon>Arthropoda</taxon>
        <taxon>Hexapoda</taxon>
        <taxon>Insecta</taxon>
        <taxon>Pterygota</taxon>
        <taxon>Neoptera</taxon>
        <taxon>Endopterygota</taxon>
        <taxon>Coleoptera</taxon>
        <taxon>Polyphaga</taxon>
        <taxon>Cucujiformia</taxon>
        <taxon>Curculionidae</taxon>
        <taxon>Dryophthorinae</taxon>
        <taxon>Rhynchophorus</taxon>
    </lineage>
</organism>
<gene>
    <name evidence="1" type="ORF">GWI33_011991</name>
</gene>